<evidence type="ECO:0000313" key="12">
    <source>
        <dbReference type="EMBL" id="KAL1880805.1"/>
    </source>
</evidence>
<dbReference type="InterPro" id="IPR056457">
    <property type="entry name" value="DOP1_C"/>
</dbReference>
<dbReference type="InterPro" id="IPR016024">
    <property type="entry name" value="ARM-type_fold"/>
</dbReference>
<name>A0ABR3XYQ6_9PEZI</name>
<protein>
    <recommendedName>
        <fullName evidence="14">Dopey N-terminal domain-containing protein</fullName>
    </recommendedName>
</protein>
<dbReference type="InterPro" id="IPR007249">
    <property type="entry name" value="DOP1_N"/>
</dbReference>
<evidence type="ECO:0000256" key="2">
    <source>
        <dbReference type="ARBA" id="ARBA00022448"/>
    </source>
</evidence>
<dbReference type="EMBL" id="JAZHXJ010000028">
    <property type="protein sequence ID" value="KAL1880805.1"/>
    <property type="molecule type" value="Genomic_DNA"/>
</dbReference>
<feature type="domain" description="DOP1-like middle TPR" evidence="9">
    <location>
        <begin position="399"/>
        <end position="624"/>
    </location>
</feature>
<feature type="region of interest" description="Disordered" evidence="7">
    <location>
        <begin position="1"/>
        <end position="36"/>
    </location>
</feature>
<dbReference type="PANTHER" id="PTHR14042:SF24">
    <property type="entry name" value="PROTEIN DOPEY-1 HOMOLOG"/>
    <property type="match status" value="1"/>
</dbReference>
<comment type="subcellular location">
    <subcellularLocation>
        <location evidence="1">Golgi apparatus membrane</location>
        <topology evidence="1">Peripheral membrane protein</topology>
    </subcellularLocation>
</comment>
<evidence type="ECO:0000256" key="7">
    <source>
        <dbReference type="SAM" id="MobiDB-lite"/>
    </source>
</evidence>
<evidence type="ECO:0000313" key="13">
    <source>
        <dbReference type="Proteomes" id="UP001586593"/>
    </source>
</evidence>
<sequence length="1894" mass="208260">MALEPGRRSVSPESSGRDSPVPRQWRNQLGSEEPRVKDKHYRKYASGVDRALSLFETALQEWADYISFLNRLLKALQARPANITTIPAKVLVAKRLSQCLNPSLPSGVHQKALEVYNYLFSVIGKDGLSRDLPLYLPGLASTLSFASLSVRTPFLDILERHFLNLNPRSLRPAMKSIVLALLPGLEEETSEDFDRTLKVLEQFKASIRSPGSEEVAPGHAIGDDFFWQCFFLATITSQSRRAGALAYLSRYLPKLGQPIAHEPHRSASVATNGPSSANDSSAKLAQLVTSPEPGLLLRCFAAGLADEQLLIQRGYLDLLVTHLPLHSKVLQETAKSGDLELLLRAAVGVTIRRDMSLNRRLWAWLLGPEPASADQDGGPESPVSTTSHQQGYFVSRTAYFEDYGLQPLSRALLGMIKSAGDGGPADRARPYRICLSLMDRWEIGGLIVPEVFLPIIDSVRSFQEKASNKADFAEVLRSASVFFDGVESGLIYGEILGLMSLAIGPGTLTSSERTDKINLVNFILTHFNVREEDMITIHAPLTVLSILSMLEEVANEGRSQQQSRNSTPIPLSTKVLSVVAYLLDLVPDRAFSPSQSMKGSPTVLRGSSAAVPNLDILKKTRSFYVDEQGNLDATPPPFGAETVGELLLQKACCLNCHSLDQNESGQDVTVKSRILMLLLAKCPSSTSFDSGSLLSSIHKCLSSHNALAFSTFYSMLSLSTQLHSTHHLSTLELSELVPPLVRHAWSFLSASEPKYHVETVRSLWLLQTSLSPQNRDIEAAICGLMLEKDVGGTFAVRPADPGRRFAVLWSHSLQDNPSSFDRRGPKTPNGDIKLYPRLAGAENYDIMLSRPLFLMLDSLVDDRTQLFMTTKTWLHSLIGTDKLFQILVSKFSDLPFLRARKSFPESESPGSAAQLTVDDDLDLALYYLRTLSAIFRCVPDTIWEVLAKKTTSANYNNAHVSEIAGTNEDVTLQEFFLQVCLRCISCDRSPQAGELDERIAQLYRYSLTVLHQILLNPYASHFAGFHLEIPLIGRLGLSLNGPDPYVQVLLLDVVYASLKLREVAPVEPPTSPVNDKRAASLDHEKTQALSPTSEEAPSANPPPPSLLKCIQAGLSSPSSRPVLDSWISFLTECLPLYSDSIFQVLIPLVETLCNQIGNTFTDLQNVFRDSLQNQVKAASAPETTLISLLNGLEQVLARGHERLLAEEARAPVVKSPDQPQSFFGTMVSGVFSSDAPQSRSTTANDRLTVLLAFQDAVRICFKIWSWGQGTDAAVQDSTSAASFNYTSLRMRNRARRLLEHLFAAETLECLETVIGIWRAALEEPNGRRHQEVFDLLPALDGSRPKHTMPALFNALYSRTNPGALEPARRSTLTIELQDADVVVFLSDYARSLEDDAMDEIWQDCVVFLKDLLSNPFPHRQTLPSLLEFAAILGEKVDNTNFGEQRKMRRELADLFLRLLTAIFTTRPVISEAAGPTLQPEKRPADIWRRTSSVKLPVDRTDDIVGILSSIVPNLPKILVESDRVLTAATAVSTNVIAPAFRSKVFPDGVSKSTLVLLQELAKLPNNQKAWKKDVGDAFNDSRFFGSKLELVSDHWLPLLRQWTVSDKDRMPEILARITPPSTAGIVFGVGATSARLETDRKTQLNLRRIATLIMACAQDAFLADLPAILEKLVELLGATSTSSPSSTTRAEVYIVVRALVLKTSAVHLAPLWPVINAELHAAISSVVAPDHSAASETYNNASTLQACKLLDLLVCVAPDDFQLHEWLFVTDTIDAVYRSSTYQPVALVDEISEELGSGMAGAEAALHAESAATAAAIGATGASRRPLIGPGGVCDEVSLERKDELVAKVLRPFFGQLSIFAFESVYAMGPLDWRICNQGLLKDLFDERTIIRAL</sequence>
<evidence type="ECO:0000256" key="4">
    <source>
        <dbReference type="ARBA" id="ARBA00023034"/>
    </source>
</evidence>
<dbReference type="Pfam" id="PF24601">
    <property type="entry name" value="TPR_DOP1"/>
    <property type="match status" value="1"/>
</dbReference>
<keyword evidence="2" id="KW-0813">Transport</keyword>
<proteinExistence type="inferred from homology"/>
<evidence type="ECO:0000259" key="10">
    <source>
        <dbReference type="Pfam" id="PF24598"/>
    </source>
</evidence>
<dbReference type="Pfam" id="PF04118">
    <property type="entry name" value="Dopey_N"/>
    <property type="match status" value="1"/>
</dbReference>
<feature type="region of interest" description="Disordered" evidence="7">
    <location>
        <begin position="1066"/>
        <end position="1103"/>
    </location>
</feature>
<keyword evidence="5" id="KW-0472">Membrane</keyword>
<dbReference type="InterPro" id="IPR040314">
    <property type="entry name" value="DOP1"/>
</dbReference>
<dbReference type="Pfam" id="PF24597">
    <property type="entry name" value="TPR_DOP1_M"/>
    <property type="match status" value="1"/>
</dbReference>
<evidence type="ECO:0000256" key="6">
    <source>
        <dbReference type="ARBA" id="ARBA00046326"/>
    </source>
</evidence>
<evidence type="ECO:0000259" key="11">
    <source>
        <dbReference type="Pfam" id="PF24601"/>
    </source>
</evidence>
<comment type="caution">
    <text evidence="12">The sequence shown here is derived from an EMBL/GenBank/DDBJ whole genome shotgun (WGS) entry which is preliminary data.</text>
</comment>
<feature type="compositionally biased region" description="Basic and acidic residues" evidence="7">
    <location>
        <begin position="1074"/>
        <end position="1086"/>
    </location>
</feature>
<feature type="domain" description="DOP1-like C-terminal" evidence="10">
    <location>
        <begin position="1384"/>
        <end position="1867"/>
    </location>
</feature>
<evidence type="ECO:0008006" key="14">
    <source>
        <dbReference type="Google" id="ProtNLM"/>
    </source>
</evidence>
<organism evidence="12 13">
    <name type="scientific">Phialemonium thermophilum</name>
    <dbReference type="NCBI Taxonomy" id="223376"/>
    <lineage>
        <taxon>Eukaryota</taxon>
        <taxon>Fungi</taxon>
        <taxon>Dikarya</taxon>
        <taxon>Ascomycota</taxon>
        <taxon>Pezizomycotina</taxon>
        <taxon>Sordariomycetes</taxon>
        <taxon>Sordariomycetidae</taxon>
        <taxon>Cephalothecales</taxon>
        <taxon>Cephalothecaceae</taxon>
        <taxon>Phialemonium</taxon>
    </lineage>
</organism>
<evidence type="ECO:0000256" key="1">
    <source>
        <dbReference type="ARBA" id="ARBA00004395"/>
    </source>
</evidence>
<feature type="domain" description="DOP1-like TPR" evidence="11">
    <location>
        <begin position="1047"/>
        <end position="1194"/>
    </location>
</feature>
<dbReference type="InterPro" id="IPR056459">
    <property type="entry name" value="TPR_DOP1"/>
</dbReference>
<dbReference type="Pfam" id="PF24598">
    <property type="entry name" value="DOP1_C"/>
    <property type="match status" value="1"/>
</dbReference>
<reference evidence="12 13" key="1">
    <citation type="journal article" date="2024" name="Commun. Biol.">
        <title>Comparative genomic analysis of thermophilic fungi reveals convergent evolutionary adaptations and gene losses.</title>
        <authorList>
            <person name="Steindorff A.S."/>
            <person name="Aguilar-Pontes M.V."/>
            <person name="Robinson A.J."/>
            <person name="Andreopoulos B."/>
            <person name="LaButti K."/>
            <person name="Kuo A."/>
            <person name="Mondo S."/>
            <person name="Riley R."/>
            <person name="Otillar R."/>
            <person name="Haridas S."/>
            <person name="Lipzen A."/>
            <person name="Grimwood J."/>
            <person name="Schmutz J."/>
            <person name="Clum A."/>
            <person name="Reid I.D."/>
            <person name="Moisan M.C."/>
            <person name="Butler G."/>
            <person name="Nguyen T.T.M."/>
            <person name="Dewar K."/>
            <person name="Conant G."/>
            <person name="Drula E."/>
            <person name="Henrissat B."/>
            <person name="Hansel C."/>
            <person name="Singer S."/>
            <person name="Hutchinson M.I."/>
            <person name="de Vries R.P."/>
            <person name="Natvig D.O."/>
            <person name="Powell A.J."/>
            <person name="Tsang A."/>
            <person name="Grigoriev I.V."/>
        </authorList>
    </citation>
    <scope>NUCLEOTIDE SEQUENCE [LARGE SCALE GENOMIC DNA]</scope>
    <source>
        <strain evidence="12 13">ATCC 24622</strain>
    </source>
</reference>
<evidence type="ECO:0000259" key="8">
    <source>
        <dbReference type="Pfam" id="PF04118"/>
    </source>
</evidence>
<gene>
    <name evidence="12" type="ORF">VTK73DRAFT_4975</name>
</gene>
<evidence type="ECO:0000256" key="3">
    <source>
        <dbReference type="ARBA" id="ARBA00022927"/>
    </source>
</evidence>
<dbReference type="InterPro" id="IPR056458">
    <property type="entry name" value="TPR_DOP1_M"/>
</dbReference>
<dbReference type="Proteomes" id="UP001586593">
    <property type="component" value="Unassembled WGS sequence"/>
</dbReference>
<keyword evidence="3" id="KW-0653">Protein transport</keyword>
<comment type="similarity">
    <text evidence="6">Belongs to the DOP1 family.</text>
</comment>
<keyword evidence="4" id="KW-0333">Golgi apparatus</keyword>
<dbReference type="PANTHER" id="PTHR14042">
    <property type="entry name" value="DOPEY-RELATED"/>
    <property type="match status" value="1"/>
</dbReference>
<evidence type="ECO:0000259" key="9">
    <source>
        <dbReference type="Pfam" id="PF24597"/>
    </source>
</evidence>
<dbReference type="SUPFAM" id="SSF48371">
    <property type="entry name" value="ARM repeat"/>
    <property type="match status" value="1"/>
</dbReference>
<accession>A0ABR3XYQ6</accession>
<evidence type="ECO:0000256" key="5">
    <source>
        <dbReference type="ARBA" id="ARBA00023136"/>
    </source>
</evidence>
<keyword evidence="13" id="KW-1185">Reference proteome</keyword>
<feature type="domain" description="DOP1 N-terminal" evidence="8">
    <location>
        <begin position="38"/>
        <end position="369"/>
    </location>
</feature>